<gene>
    <name evidence="2" type="ORF">HDK90DRAFT_96531</name>
</gene>
<evidence type="ECO:0000256" key="1">
    <source>
        <dbReference type="SAM" id="MobiDB-lite"/>
    </source>
</evidence>
<feature type="compositionally biased region" description="Basic and acidic residues" evidence="1">
    <location>
        <begin position="261"/>
        <end position="270"/>
    </location>
</feature>
<organism evidence="2 3">
    <name type="scientific">Phyllosticta capitalensis</name>
    <dbReference type="NCBI Taxonomy" id="121624"/>
    <lineage>
        <taxon>Eukaryota</taxon>
        <taxon>Fungi</taxon>
        <taxon>Dikarya</taxon>
        <taxon>Ascomycota</taxon>
        <taxon>Pezizomycotina</taxon>
        <taxon>Dothideomycetes</taxon>
        <taxon>Dothideomycetes incertae sedis</taxon>
        <taxon>Botryosphaeriales</taxon>
        <taxon>Phyllostictaceae</taxon>
        <taxon>Phyllosticta</taxon>
    </lineage>
</organism>
<feature type="compositionally biased region" description="Polar residues" evidence="1">
    <location>
        <begin position="554"/>
        <end position="570"/>
    </location>
</feature>
<feature type="compositionally biased region" description="Polar residues" evidence="1">
    <location>
        <begin position="597"/>
        <end position="620"/>
    </location>
</feature>
<proteinExistence type="predicted"/>
<feature type="compositionally biased region" description="Basic residues" evidence="1">
    <location>
        <begin position="669"/>
        <end position="682"/>
    </location>
</feature>
<keyword evidence="3" id="KW-1185">Reference proteome</keyword>
<evidence type="ECO:0000313" key="2">
    <source>
        <dbReference type="EMBL" id="KAK8224959.1"/>
    </source>
</evidence>
<name>A0ABR1YDC3_9PEZI</name>
<dbReference type="EMBL" id="JBBWRZ010000012">
    <property type="protein sequence ID" value="KAK8224959.1"/>
    <property type="molecule type" value="Genomic_DNA"/>
</dbReference>
<dbReference type="Proteomes" id="UP001492380">
    <property type="component" value="Unassembled WGS sequence"/>
</dbReference>
<feature type="compositionally biased region" description="Low complexity" evidence="1">
    <location>
        <begin position="426"/>
        <end position="437"/>
    </location>
</feature>
<feature type="compositionally biased region" description="Basic and acidic residues" evidence="1">
    <location>
        <begin position="447"/>
        <end position="465"/>
    </location>
</feature>
<feature type="region of interest" description="Disordered" evidence="1">
    <location>
        <begin position="1"/>
        <end position="52"/>
    </location>
</feature>
<feature type="compositionally biased region" description="Polar residues" evidence="1">
    <location>
        <begin position="628"/>
        <end position="657"/>
    </location>
</feature>
<accession>A0ABR1YDC3</accession>
<feature type="compositionally biased region" description="Polar residues" evidence="1">
    <location>
        <begin position="467"/>
        <end position="492"/>
    </location>
</feature>
<evidence type="ECO:0000313" key="3">
    <source>
        <dbReference type="Proteomes" id="UP001492380"/>
    </source>
</evidence>
<protein>
    <submittedName>
        <fullName evidence="2">Uncharacterized protein</fullName>
    </submittedName>
</protein>
<reference evidence="2 3" key="1">
    <citation type="submission" date="2024-04" db="EMBL/GenBank/DDBJ databases">
        <title>Phyllosticta paracitricarpa is synonymous to the EU quarantine fungus P. citricarpa based on phylogenomic analyses.</title>
        <authorList>
            <consortium name="Lawrence Berkeley National Laboratory"/>
            <person name="Van Ingen-Buijs V.A."/>
            <person name="Van Westerhoven A.C."/>
            <person name="Haridas S."/>
            <person name="Skiadas P."/>
            <person name="Martin F."/>
            <person name="Groenewald J.Z."/>
            <person name="Crous P.W."/>
            <person name="Seidl M.F."/>
        </authorList>
    </citation>
    <scope>NUCLEOTIDE SEQUENCE [LARGE SCALE GENOMIC DNA]</scope>
    <source>
        <strain evidence="2 3">CBS 123374</strain>
    </source>
</reference>
<feature type="region of interest" description="Disordered" evidence="1">
    <location>
        <begin position="404"/>
        <end position="682"/>
    </location>
</feature>
<sequence>MARSSEKSGNKRKTQSSPMHQAESARNVRQRLSQSSPPPIVRSSTPPLLESISEPFHPEVACLPITRAEMETKIGVILTGDTANPTLLKSMQEIVNHDLHSERIVEFAGIRFQKPLVEAGANEKRKDINRMLQEQVDKKLLWISAEGASDSSKFVNLMGTFVSAAETLHGPLLSRQQRQKFQDLIAAISPETTFQDEDAAQSAALPNHRPVTTPTAQDVPRPNAQPGRRTNSTTLAPGAAQPNAQPTDAQGDRSDAQPSRESSEEPETNRHRAVSPGSQSYRAPSPRAQTSRRSRDPPVLDKMYFGKISRSVAPTIGFFLDEERLRVVKGDWLLLLITKPLLLYAWYELDSLVAKSGTRNPYAIHAGRHWRDLGVDSQNRWANRFMRIRVNNLTIEHVRNRRHISDEPLKDPQNAPTSWPEPLVKTEPSSPSSPIVISDDEDDSSTDDGRRRNSSHDERPPRGRVESNPSKATPPVSSRPQNPTESQDQSRYTYKPATPGPSRPRGSTLSQDQGEDRRAGIPTAPSRFPGVPQLSLGPHSRPKTQRPPQDQRRNTGSTHSTGRPNITGSGQDPRRITNPAARPNTHAPSQDHRHTGPRSTSSNAGHQSQPRPLGHQSNPGAGNCGFTAINSGRNSQNQSKSPRKSNSGGQNWRNQHGQGRPFHSGNQGHRGRGRSKTPNSRR</sequence>
<feature type="region of interest" description="Disordered" evidence="1">
    <location>
        <begin position="195"/>
        <end position="300"/>
    </location>
</feature>
<feature type="compositionally biased region" description="Polar residues" evidence="1">
    <location>
        <begin position="276"/>
        <end position="291"/>
    </location>
</feature>
<comment type="caution">
    <text evidence="2">The sequence shown here is derived from an EMBL/GenBank/DDBJ whole genome shotgun (WGS) entry which is preliminary data.</text>
</comment>